<feature type="binding site" evidence="13">
    <location>
        <position position="169"/>
    </location>
    <ligand>
        <name>Mg(2+)</name>
        <dbReference type="ChEBI" id="CHEBI:18420"/>
    </ligand>
</feature>
<comment type="cofactor">
    <cofactor evidence="13">
        <name>Mg(2+)</name>
        <dbReference type="ChEBI" id="CHEBI:18420"/>
    </cofactor>
    <text evidence="13">Binds 1 Mg(2+) ion.</text>
</comment>
<dbReference type="PATRIC" id="fig|36861.3.peg.1106"/>
<reference evidence="16 17" key="1">
    <citation type="journal article" date="2015" name="Appl. Environ. Microbiol.">
        <title>Aerobic and Anaerobic Thiosulfate Oxidation by a Cold-Adapted, Subglacial Chemoautotroph.</title>
        <authorList>
            <person name="Harrold Z.R."/>
            <person name="Skidmore M.L."/>
            <person name="Hamilton T.L."/>
            <person name="Desch L."/>
            <person name="Amada K."/>
            <person name="van Gelder W."/>
            <person name="Glover K."/>
            <person name="Roden E.E."/>
            <person name="Boyd E.S."/>
        </authorList>
    </citation>
    <scope>NUCLEOTIDE SEQUENCE [LARGE SCALE GENOMIC DNA]</scope>
    <source>
        <strain evidence="16 17">RG</strain>
    </source>
</reference>
<evidence type="ECO:0000256" key="2">
    <source>
        <dbReference type="ARBA" id="ARBA00022475"/>
    </source>
</evidence>
<evidence type="ECO:0000256" key="13">
    <source>
        <dbReference type="PIRSR" id="PIRSR601952-2"/>
    </source>
</evidence>
<feature type="binding site" evidence="13">
    <location>
        <position position="374"/>
    </location>
    <ligand>
        <name>Zn(2+)</name>
        <dbReference type="ChEBI" id="CHEBI:29105"/>
        <label>2</label>
    </ligand>
</feature>
<dbReference type="SMART" id="SM00098">
    <property type="entry name" value="alkPPc"/>
    <property type="match status" value="1"/>
</dbReference>
<comment type="caution">
    <text evidence="16">The sequence shown here is derived from an EMBL/GenBank/DDBJ whole genome shotgun (WGS) entry which is preliminary data.</text>
</comment>
<dbReference type="FunFam" id="3.40.720.10:FF:000008">
    <property type="entry name" value="Alkaline phosphatase"/>
    <property type="match status" value="1"/>
</dbReference>
<feature type="binding site" evidence="13">
    <location>
        <position position="56"/>
    </location>
    <ligand>
        <name>Zn(2+)</name>
        <dbReference type="ChEBI" id="CHEBI:29105"/>
        <label>2</label>
    </ligand>
</feature>
<dbReference type="Pfam" id="PF00245">
    <property type="entry name" value="Alk_phosphatase"/>
    <property type="match status" value="1"/>
</dbReference>
<evidence type="ECO:0000256" key="6">
    <source>
        <dbReference type="ARBA" id="ARBA00022801"/>
    </source>
</evidence>
<dbReference type="PANTHER" id="PTHR11596:SF5">
    <property type="entry name" value="ALKALINE PHOSPHATASE"/>
    <property type="match status" value="1"/>
</dbReference>
<feature type="binding site" evidence="13">
    <location>
        <position position="333"/>
    </location>
    <ligand>
        <name>Zn(2+)</name>
        <dbReference type="ChEBI" id="CHEBI:29105"/>
        <label>2</label>
    </ligand>
</feature>
<dbReference type="AlphaFoldDB" id="A0A106BW57"/>
<evidence type="ECO:0000256" key="5">
    <source>
        <dbReference type="ARBA" id="ARBA00022723"/>
    </source>
</evidence>
<dbReference type="EMBL" id="LDUG01000002">
    <property type="protein sequence ID" value="KVW99750.1"/>
    <property type="molecule type" value="Genomic_DNA"/>
</dbReference>
<dbReference type="PANTHER" id="PTHR11596">
    <property type="entry name" value="ALKALINE PHOSPHATASE"/>
    <property type="match status" value="1"/>
</dbReference>
<dbReference type="CDD" id="cd16012">
    <property type="entry name" value="ALP"/>
    <property type="match status" value="1"/>
</dbReference>
<comment type="similarity">
    <text evidence="14">Belongs to the alkaline phosphatase family.</text>
</comment>
<feature type="binding site" evidence="13">
    <location>
        <position position="375"/>
    </location>
    <ligand>
        <name>Zn(2+)</name>
        <dbReference type="ChEBI" id="CHEBI:29105"/>
        <label>2</label>
    </ligand>
</feature>
<sequence>MLCAAVTATFATAAVPAFAAEDAAFWYQDGQAALAEAKRLHPNMRRAKNVIFFVGDGMGVSTVTAARILEGQLQNRDGERNQLAFERLPYLALSKTYSVNQQTPDSAPTMTAMVSGIKTNDGMFGIAPAVQRGEKDGAVIDANKVASLLQLAERAGRATGVVTTARVTHATPGATYAHTSERNWERDTQVPAGATARDIASQLIDNFGAGKVGDGIEVVLGGGRREFLPNTLNDPEDAGAKGRRGDGRNLAAEFERKFNGQFVWDKAGFDNFDPASGKRLLGLFAQSHMEYEHDRANDTGGEPSIAEMTGKAIEVLKHNDKGFFLMVEGGRIDHAHHAGNAYRALTDTIALSDAVRKAMEMTDPEDTLIVVSADHSHVFTIAGYPKRGNPILGKVVTPGKNAPDYALAQDGNPYTTVSYANGRGYHVDVPGDDVYGAPVAAGRVADMRSVDTTDPDFHQEALVPLSAETHAGEDVAIYAGGPKAHLFHGTREQNYIFHVMQDAFRGKHGGKDDGANEHD</sequence>
<dbReference type="InterPro" id="IPR001952">
    <property type="entry name" value="Alkaline_phosphatase"/>
</dbReference>
<keyword evidence="5 13" id="KW-0479">Metal-binding</keyword>
<protein>
    <submittedName>
        <fullName evidence="16">Alkaline phosphatase</fullName>
    </submittedName>
</protein>
<keyword evidence="4" id="KW-0336">GPI-anchor</keyword>
<name>A0A106BW57_THIDE</name>
<feature type="chain" id="PRO_5007125784" evidence="15">
    <location>
        <begin position="20"/>
        <end position="519"/>
    </location>
</feature>
<evidence type="ECO:0000256" key="10">
    <source>
        <dbReference type="ARBA" id="ARBA00023180"/>
    </source>
</evidence>
<feature type="binding site" evidence="13">
    <location>
        <position position="470"/>
    </location>
    <ligand>
        <name>Zn(2+)</name>
        <dbReference type="ChEBI" id="CHEBI:29105"/>
        <label>2</label>
    </ligand>
</feature>
<organism evidence="16 17">
    <name type="scientific">Thiobacillus denitrificans</name>
    <dbReference type="NCBI Taxonomy" id="36861"/>
    <lineage>
        <taxon>Bacteria</taxon>
        <taxon>Pseudomonadati</taxon>
        <taxon>Pseudomonadota</taxon>
        <taxon>Betaproteobacteria</taxon>
        <taxon>Nitrosomonadales</taxon>
        <taxon>Thiobacillaceae</taxon>
        <taxon>Thiobacillus</taxon>
    </lineage>
</organism>
<proteinExistence type="inferred from homology"/>
<keyword evidence="8 13" id="KW-0460">Magnesium</keyword>
<dbReference type="GO" id="GO:0098552">
    <property type="term" value="C:side of membrane"/>
    <property type="evidence" value="ECO:0007669"/>
    <property type="project" value="UniProtKB-KW"/>
</dbReference>
<comment type="cofactor">
    <cofactor evidence="13">
        <name>Zn(2+)</name>
        <dbReference type="ChEBI" id="CHEBI:29105"/>
    </cofactor>
    <text evidence="13">Binds 2 Zn(2+) ions.</text>
</comment>
<dbReference type="GO" id="GO:0046872">
    <property type="term" value="F:metal ion binding"/>
    <property type="evidence" value="ECO:0007669"/>
    <property type="project" value="UniProtKB-KW"/>
</dbReference>
<feature type="binding site" evidence="13">
    <location>
        <position position="56"/>
    </location>
    <ligand>
        <name>Mg(2+)</name>
        <dbReference type="ChEBI" id="CHEBI:18420"/>
    </ligand>
</feature>
<keyword evidence="11" id="KW-0449">Lipoprotein</keyword>
<comment type="subcellular location">
    <subcellularLocation>
        <location evidence="1">Cell membrane</location>
        <topology evidence="1">Lipid-anchor</topology>
        <topology evidence="1">GPI-anchor</topology>
    </subcellularLocation>
</comment>
<dbReference type="SUPFAM" id="SSF53649">
    <property type="entry name" value="Alkaline phosphatase-like"/>
    <property type="match status" value="1"/>
</dbReference>
<keyword evidence="9" id="KW-0472">Membrane</keyword>
<gene>
    <name evidence="16" type="ORF">ABW22_00370</name>
</gene>
<dbReference type="PRINTS" id="PR00113">
    <property type="entry name" value="ALKPHPHTASE"/>
</dbReference>
<dbReference type="GO" id="GO:0004035">
    <property type="term" value="F:alkaline phosphatase activity"/>
    <property type="evidence" value="ECO:0007669"/>
    <property type="project" value="TreeGrafter"/>
</dbReference>
<keyword evidence="15" id="KW-0732">Signal</keyword>
<feature type="active site" description="Phosphoserine intermediate" evidence="12">
    <location>
        <position position="106"/>
    </location>
</feature>
<keyword evidence="10" id="KW-0325">Glycoprotein</keyword>
<evidence type="ECO:0000256" key="1">
    <source>
        <dbReference type="ARBA" id="ARBA00004609"/>
    </source>
</evidence>
<feature type="signal peptide" evidence="15">
    <location>
        <begin position="1"/>
        <end position="19"/>
    </location>
</feature>
<dbReference type="GO" id="GO:0005886">
    <property type="term" value="C:plasma membrane"/>
    <property type="evidence" value="ECO:0007669"/>
    <property type="project" value="UniProtKB-SubCell"/>
</dbReference>
<evidence type="ECO:0000256" key="7">
    <source>
        <dbReference type="ARBA" id="ARBA00022833"/>
    </source>
</evidence>
<evidence type="ECO:0000256" key="8">
    <source>
        <dbReference type="ARBA" id="ARBA00022842"/>
    </source>
</evidence>
<evidence type="ECO:0000256" key="14">
    <source>
        <dbReference type="RuleBase" id="RU003946"/>
    </source>
</evidence>
<feature type="binding site" evidence="13">
    <location>
        <position position="171"/>
    </location>
    <ligand>
        <name>Mg(2+)</name>
        <dbReference type="ChEBI" id="CHEBI:18420"/>
    </ligand>
</feature>
<evidence type="ECO:0000313" key="17">
    <source>
        <dbReference type="Proteomes" id="UP000064243"/>
    </source>
</evidence>
<accession>A0A106BW57</accession>
<keyword evidence="2" id="KW-1003">Cell membrane</keyword>
<dbReference type="Gene3D" id="3.40.720.10">
    <property type="entry name" value="Alkaline Phosphatase, subunit A"/>
    <property type="match status" value="1"/>
</dbReference>
<dbReference type="Proteomes" id="UP000064243">
    <property type="component" value="Unassembled WGS sequence"/>
</dbReference>
<keyword evidence="3" id="KW-0597">Phosphoprotein</keyword>
<evidence type="ECO:0000313" key="16">
    <source>
        <dbReference type="EMBL" id="KVW99750.1"/>
    </source>
</evidence>
<feature type="binding site" evidence="13">
    <location>
        <position position="337"/>
    </location>
    <ligand>
        <name>Zn(2+)</name>
        <dbReference type="ChEBI" id="CHEBI:29105"/>
        <label>2</label>
    </ligand>
</feature>
<dbReference type="InterPro" id="IPR017850">
    <property type="entry name" value="Alkaline_phosphatase_core_sf"/>
</dbReference>
<keyword evidence="17" id="KW-1185">Reference proteome</keyword>
<evidence type="ECO:0000256" key="9">
    <source>
        <dbReference type="ARBA" id="ARBA00023136"/>
    </source>
</evidence>
<evidence type="ECO:0000256" key="11">
    <source>
        <dbReference type="ARBA" id="ARBA00023288"/>
    </source>
</evidence>
<feature type="binding site" evidence="13">
    <location>
        <position position="328"/>
    </location>
    <ligand>
        <name>Mg(2+)</name>
        <dbReference type="ChEBI" id="CHEBI:18420"/>
    </ligand>
</feature>
<evidence type="ECO:0000256" key="3">
    <source>
        <dbReference type="ARBA" id="ARBA00022553"/>
    </source>
</evidence>
<evidence type="ECO:0000256" key="15">
    <source>
        <dbReference type="SAM" id="SignalP"/>
    </source>
</evidence>
<evidence type="ECO:0000256" key="12">
    <source>
        <dbReference type="PIRSR" id="PIRSR601952-1"/>
    </source>
</evidence>
<evidence type="ECO:0000256" key="4">
    <source>
        <dbReference type="ARBA" id="ARBA00022622"/>
    </source>
</evidence>
<keyword evidence="6" id="KW-0378">Hydrolase</keyword>
<keyword evidence="7 13" id="KW-0862">Zinc</keyword>